<name>A0A6M5UFJ7_9MICO</name>
<dbReference type="CDD" id="cd03801">
    <property type="entry name" value="GT4_PimA-like"/>
    <property type="match status" value="1"/>
</dbReference>
<keyword evidence="2 5" id="KW-0808">Transferase</keyword>
<evidence type="ECO:0000256" key="2">
    <source>
        <dbReference type="ARBA" id="ARBA00022679"/>
    </source>
</evidence>
<dbReference type="EMBL" id="CP052757">
    <property type="protein sequence ID" value="QJW35983.1"/>
    <property type="molecule type" value="Genomic_DNA"/>
</dbReference>
<dbReference type="InterPro" id="IPR028098">
    <property type="entry name" value="Glyco_trans_4-like_N"/>
</dbReference>
<evidence type="ECO:0000313" key="5">
    <source>
        <dbReference type="EMBL" id="QJW35983.1"/>
    </source>
</evidence>
<evidence type="ECO:0000259" key="4">
    <source>
        <dbReference type="Pfam" id="PF13439"/>
    </source>
</evidence>
<dbReference type="KEGG" id="cprt:FIC82_007005"/>
<reference evidence="6" key="1">
    <citation type="journal article" date="2022" name="Int. J. Syst. Evol. Microbiol.">
        <title>Cellulosimicrobium protaetiae sp. nov., isolated from the gut of the larva of Protaetia brevitarsis seulensis.</title>
        <authorList>
            <person name="Le Han H."/>
            <person name="Nguyen T.T.H."/>
            <person name="Li Z."/>
            <person name="Shin N.R."/>
            <person name="Kim S.G."/>
        </authorList>
    </citation>
    <scope>NUCLEOTIDE SEQUENCE [LARGE SCALE GENOMIC DNA]</scope>
    <source>
        <strain evidence="6">BI34</strain>
    </source>
</reference>
<dbReference type="PANTHER" id="PTHR12526:SF510">
    <property type="entry name" value="D-INOSITOL 3-PHOSPHATE GLYCOSYLTRANSFERASE"/>
    <property type="match status" value="1"/>
</dbReference>
<proteinExistence type="predicted"/>
<dbReference type="Gene3D" id="3.40.50.2000">
    <property type="entry name" value="Glycogen Phosphorylase B"/>
    <property type="match status" value="2"/>
</dbReference>
<dbReference type="OrthoDB" id="9810929at2"/>
<evidence type="ECO:0000313" key="6">
    <source>
        <dbReference type="Proteomes" id="UP000451354"/>
    </source>
</evidence>
<dbReference type="AlphaFoldDB" id="A0A6M5UFJ7"/>
<keyword evidence="6" id="KW-1185">Reference proteome</keyword>
<keyword evidence="1" id="KW-0328">Glycosyltransferase</keyword>
<feature type="domain" description="Glycosyl transferase family 1" evidence="3">
    <location>
        <begin position="192"/>
        <end position="353"/>
    </location>
</feature>
<feature type="domain" description="Glycosyltransferase subfamily 4-like N-terminal" evidence="4">
    <location>
        <begin position="96"/>
        <end position="183"/>
    </location>
</feature>
<dbReference type="SUPFAM" id="SSF53756">
    <property type="entry name" value="UDP-Glycosyltransferase/glycogen phosphorylase"/>
    <property type="match status" value="1"/>
</dbReference>
<dbReference type="Pfam" id="PF13439">
    <property type="entry name" value="Glyco_transf_4"/>
    <property type="match status" value="1"/>
</dbReference>
<evidence type="ECO:0000259" key="3">
    <source>
        <dbReference type="Pfam" id="PF00534"/>
    </source>
</evidence>
<dbReference type="PANTHER" id="PTHR12526">
    <property type="entry name" value="GLYCOSYLTRANSFERASE"/>
    <property type="match status" value="1"/>
</dbReference>
<evidence type="ECO:0000256" key="1">
    <source>
        <dbReference type="ARBA" id="ARBA00022676"/>
    </source>
</evidence>
<sequence>MSGRHVHLLTPGDHFSPRTGSAVPTVVHGLASAGTGPRAAVLVARGTYTPRYTSADVVEYDDAPPRRTDRYLDLVAGTIGVTRPGARRRLAAALRAQHSWPGSVVLAHNAPQAVPLVAARHAPVLYAHNQLLRTYGEREAGRVLDPVSAVVCVSEYLAEETARMLPPRLRDRVRAVPNGVDVEAFDGPRPPREGVTRVAFVGRVIRDKGVHVLLDAVRRLDRPDLQVTVVGRPGFAADAPLTAYEQELRRAAAGTRTTVEFASFVPRPALPAILRSTDVLVVPSAWPEPFGLTALEGMAAGAAVVASDVGGLPEAVGDGGLLVPPGDVAALAEALEALADDAGLLGRTQAAGRSRAGRLTWAHARERLDDALSGTIGHDAEAR</sequence>
<dbReference type="Pfam" id="PF00534">
    <property type="entry name" value="Glycos_transf_1"/>
    <property type="match status" value="1"/>
</dbReference>
<dbReference type="Proteomes" id="UP000451354">
    <property type="component" value="Chromosome"/>
</dbReference>
<dbReference type="InterPro" id="IPR001296">
    <property type="entry name" value="Glyco_trans_1"/>
</dbReference>
<gene>
    <name evidence="5" type="ORF">FIC82_007005</name>
</gene>
<protein>
    <submittedName>
        <fullName evidence="5">Glycosyltransferase family 4 protein</fullName>
    </submittedName>
</protein>
<organism evidence="5 6">
    <name type="scientific">Cellulosimicrobium protaetiae</name>
    <dbReference type="NCBI Taxonomy" id="2587808"/>
    <lineage>
        <taxon>Bacteria</taxon>
        <taxon>Bacillati</taxon>
        <taxon>Actinomycetota</taxon>
        <taxon>Actinomycetes</taxon>
        <taxon>Micrococcales</taxon>
        <taxon>Promicromonosporaceae</taxon>
        <taxon>Cellulosimicrobium</taxon>
    </lineage>
</organism>
<dbReference type="GO" id="GO:0016757">
    <property type="term" value="F:glycosyltransferase activity"/>
    <property type="evidence" value="ECO:0007669"/>
    <property type="project" value="UniProtKB-KW"/>
</dbReference>
<accession>A0A6M5UFJ7</accession>
<dbReference type="RefSeq" id="WP_154798061.1">
    <property type="nucleotide sequence ID" value="NZ_CP052757.1"/>
</dbReference>